<evidence type="ECO:0000313" key="3">
    <source>
        <dbReference type="EMBL" id="CAH1391284.1"/>
    </source>
</evidence>
<gene>
    <name evidence="3" type="ORF">NEZAVI_LOCUS2329</name>
</gene>
<accession>A0A9P0E039</accession>
<dbReference type="InterPro" id="IPR031941">
    <property type="entry name" value="DUF4773"/>
</dbReference>
<evidence type="ECO:0000259" key="2">
    <source>
        <dbReference type="Pfam" id="PF15998"/>
    </source>
</evidence>
<organism evidence="3 4">
    <name type="scientific">Nezara viridula</name>
    <name type="common">Southern green stink bug</name>
    <name type="synonym">Cimex viridulus</name>
    <dbReference type="NCBI Taxonomy" id="85310"/>
    <lineage>
        <taxon>Eukaryota</taxon>
        <taxon>Metazoa</taxon>
        <taxon>Ecdysozoa</taxon>
        <taxon>Arthropoda</taxon>
        <taxon>Hexapoda</taxon>
        <taxon>Insecta</taxon>
        <taxon>Pterygota</taxon>
        <taxon>Neoptera</taxon>
        <taxon>Paraneoptera</taxon>
        <taxon>Hemiptera</taxon>
        <taxon>Heteroptera</taxon>
        <taxon>Panheteroptera</taxon>
        <taxon>Pentatomomorpha</taxon>
        <taxon>Pentatomoidea</taxon>
        <taxon>Pentatomidae</taxon>
        <taxon>Pentatominae</taxon>
        <taxon>Nezara</taxon>
    </lineage>
</organism>
<sequence>MRTFRDMLAVVIFFILTATFAKSEKNYNPLLKSLMRTKRFGLWRPISMFLPFNLPTIVLKFTVCNVICGGKQCTCCHNINLLLVTHSTCAILSINPRKGLLEAQLTFGGIVLASGAIYLGDINFCQKFKTIYTWITFCVSVEVKDDPTNFRHFIIYAKFEIKYHNKNFLVVKVNPIKVSGDIIVQGKVTKRGKQIATIEITTPQVLIGVVIANDNSTKV</sequence>
<feature type="chain" id="PRO_5040380113" description="DUF4773 domain-containing protein" evidence="1">
    <location>
        <begin position="24"/>
        <end position="219"/>
    </location>
</feature>
<dbReference type="AlphaFoldDB" id="A0A9P0E039"/>
<feature type="signal peptide" evidence="1">
    <location>
        <begin position="1"/>
        <end position="23"/>
    </location>
</feature>
<name>A0A9P0E039_NEZVI</name>
<dbReference type="EMBL" id="OV725077">
    <property type="protein sequence ID" value="CAH1391284.1"/>
    <property type="molecule type" value="Genomic_DNA"/>
</dbReference>
<dbReference type="Proteomes" id="UP001152798">
    <property type="component" value="Chromosome 1"/>
</dbReference>
<keyword evidence="4" id="KW-1185">Reference proteome</keyword>
<reference evidence="3" key="1">
    <citation type="submission" date="2022-01" db="EMBL/GenBank/DDBJ databases">
        <authorList>
            <person name="King R."/>
        </authorList>
    </citation>
    <scope>NUCLEOTIDE SEQUENCE</scope>
</reference>
<evidence type="ECO:0000256" key="1">
    <source>
        <dbReference type="SAM" id="SignalP"/>
    </source>
</evidence>
<protein>
    <recommendedName>
        <fullName evidence="2">DUF4773 domain-containing protein</fullName>
    </recommendedName>
</protein>
<keyword evidence="1" id="KW-0732">Signal</keyword>
<dbReference type="Pfam" id="PF15998">
    <property type="entry name" value="DUF4773"/>
    <property type="match status" value="1"/>
</dbReference>
<proteinExistence type="predicted"/>
<feature type="domain" description="DUF4773" evidence="2">
    <location>
        <begin position="68"/>
        <end position="179"/>
    </location>
</feature>
<evidence type="ECO:0000313" key="4">
    <source>
        <dbReference type="Proteomes" id="UP001152798"/>
    </source>
</evidence>